<evidence type="ECO:0000256" key="1">
    <source>
        <dbReference type="SAM" id="Coils"/>
    </source>
</evidence>
<keyword evidence="1" id="KW-0175">Coiled coil</keyword>
<evidence type="ECO:0000313" key="3">
    <source>
        <dbReference type="Proteomes" id="UP000695802"/>
    </source>
</evidence>
<dbReference type="RefSeq" id="WP_206230311.1">
    <property type="nucleotide sequence ID" value="NZ_JAFIWB010000019.1"/>
</dbReference>
<feature type="coiled-coil region" evidence="1">
    <location>
        <begin position="28"/>
        <end position="62"/>
    </location>
</feature>
<organism evidence="2 3">
    <name type="scientific">Xanthomonas bonasiae</name>
    <dbReference type="NCBI Taxonomy" id="2810351"/>
    <lineage>
        <taxon>Bacteria</taxon>
        <taxon>Pseudomonadati</taxon>
        <taxon>Pseudomonadota</taxon>
        <taxon>Gammaproteobacteria</taxon>
        <taxon>Lysobacterales</taxon>
        <taxon>Lysobacteraceae</taxon>
        <taxon>Xanthomonas</taxon>
    </lineage>
</organism>
<proteinExistence type="predicted"/>
<dbReference type="Proteomes" id="UP000695802">
    <property type="component" value="Unassembled WGS sequence"/>
</dbReference>
<keyword evidence="3" id="KW-1185">Reference proteome</keyword>
<gene>
    <name evidence="2" type="ORF">JR064_15365</name>
</gene>
<sequence length="129" mass="13892">MAATVLAAVATSMQLVSRLREINKNIENAEFSNALADLGLELAKLKSELASVLDENTDLKMQLAVKQSTPVLEFKNGAYFKQDGEGPFCSGCYDNSRKTIRLAPVPTTFKDLASHMCPVCQSTYGGSGV</sequence>
<evidence type="ECO:0000313" key="2">
    <source>
        <dbReference type="EMBL" id="MBN6103547.1"/>
    </source>
</evidence>
<reference evidence="2 3" key="1">
    <citation type="submission" date="2021-02" db="EMBL/GenBank/DDBJ databases">
        <title>Taxonomically Unique Crown Gall-Associated Xanthomonas Stains Have Deficiency in Virulence Repertories.</title>
        <authorList>
            <person name="Mafakheri H."/>
            <person name="Taghavi S.M."/>
            <person name="Dimkic I."/>
            <person name="Nemanja K."/>
            <person name="Osdaghi E."/>
        </authorList>
    </citation>
    <scope>NUCLEOTIDE SEQUENCE [LARGE SCALE GENOMIC DNA]</scope>
    <source>
        <strain evidence="2 3">FX4</strain>
    </source>
</reference>
<name>A0ABS3B5M9_9XANT</name>
<protein>
    <submittedName>
        <fullName evidence="2">Uncharacterized protein</fullName>
    </submittedName>
</protein>
<comment type="caution">
    <text evidence="2">The sequence shown here is derived from an EMBL/GenBank/DDBJ whole genome shotgun (WGS) entry which is preliminary data.</text>
</comment>
<accession>A0ABS3B5M9</accession>
<dbReference type="EMBL" id="JAFIWB010000019">
    <property type="protein sequence ID" value="MBN6103547.1"/>
    <property type="molecule type" value="Genomic_DNA"/>
</dbReference>